<feature type="non-terminal residue" evidence="1">
    <location>
        <position position="83"/>
    </location>
</feature>
<dbReference type="AlphaFoldDB" id="A0A0B6XT53"/>
<accession>A0A0B6XT53</accession>
<protein>
    <submittedName>
        <fullName evidence="1">Uncharacterized protein</fullName>
    </submittedName>
</protein>
<evidence type="ECO:0000313" key="1">
    <source>
        <dbReference type="EMBL" id="CEK47212.1"/>
    </source>
</evidence>
<sequence length="83" mass="9003">NVNTVQYCWKDYTYPTTTSIQTTNGGVPTGSSANPVQHQSVWSDTLQGSPPHRLFLVHPDGSLDGPKDRVYSVNSSAPVVTIE</sequence>
<proteinExistence type="predicted"/>
<reference evidence="1" key="1">
    <citation type="submission" date="2014-12" db="EMBL/GenBank/DDBJ databases">
        <title>Insight into the proteome of Arion vulgaris.</title>
        <authorList>
            <person name="Aradska J."/>
            <person name="Bulat T."/>
            <person name="Smidak R."/>
            <person name="Sarate P."/>
            <person name="Gangsoo J."/>
            <person name="Sialana F."/>
            <person name="Bilban M."/>
            <person name="Lubec G."/>
        </authorList>
    </citation>
    <scope>NUCLEOTIDE SEQUENCE</scope>
    <source>
        <tissue evidence="1">Skin</tissue>
    </source>
</reference>
<organism evidence="1">
    <name type="scientific">Arion vulgaris</name>
    <dbReference type="NCBI Taxonomy" id="1028688"/>
    <lineage>
        <taxon>Eukaryota</taxon>
        <taxon>Metazoa</taxon>
        <taxon>Spiralia</taxon>
        <taxon>Lophotrochozoa</taxon>
        <taxon>Mollusca</taxon>
        <taxon>Gastropoda</taxon>
        <taxon>Heterobranchia</taxon>
        <taxon>Euthyneura</taxon>
        <taxon>Panpulmonata</taxon>
        <taxon>Eupulmonata</taxon>
        <taxon>Stylommatophora</taxon>
        <taxon>Helicina</taxon>
        <taxon>Arionoidea</taxon>
        <taxon>Arionidae</taxon>
        <taxon>Arion</taxon>
    </lineage>
</organism>
<gene>
    <name evidence="1" type="primary">ORF796</name>
</gene>
<dbReference type="EMBL" id="HACG01000347">
    <property type="protein sequence ID" value="CEK47212.1"/>
    <property type="molecule type" value="Transcribed_RNA"/>
</dbReference>
<feature type="non-terminal residue" evidence="1">
    <location>
        <position position="1"/>
    </location>
</feature>
<name>A0A0B6XT53_9EUPU</name>